<evidence type="ECO:0000256" key="1">
    <source>
        <dbReference type="ARBA" id="ARBA00007921"/>
    </source>
</evidence>
<evidence type="ECO:0000259" key="11">
    <source>
        <dbReference type="PROSITE" id="PS51713"/>
    </source>
</evidence>
<dbReference type="SUPFAM" id="SSF52540">
    <property type="entry name" value="P-loop containing nucleoside triphosphate hydrolases"/>
    <property type="match status" value="1"/>
</dbReference>
<keyword evidence="4 7" id="KW-0547">Nucleotide-binding</keyword>
<feature type="binding site" evidence="7">
    <location>
        <begin position="24"/>
        <end position="31"/>
    </location>
    <ligand>
        <name>GTP</name>
        <dbReference type="ChEBI" id="CHEBI:37565"/>
    </ligand>
</feature>
<name>A0A9D1QBH1_9BACT</name>
<dbReference type="GO" id="GO:0043024">
    <property type="term" value="F:ribosomal small subunit binding"/>
    <property type="evidence" value="ECO:0007669"/>
    <property type="project" value="TreeGrafter"/>
</dbReference>
<dbReference type="InterPro" id="IPR006073">
    <property type="entry name" value="GTP-bd"/>
</dbReference>
<dbReference type="InterPro" id="IPR015946">
    <property type="entry name" value="KH_dom-like_a/b"/>
</dbReference>
<feature type="binding site" evidence="7">
    <location>
        <begin position="136"/>
        <end position="139"/>
    </location>
    <ligand>
        <name>GTP</name>
        <dbReference type="ChEBI" id="CHEBI:37565"/>
    </ligand>
</feature>
<dbReference type="PANTHER" id="PTHR42698">
    <property type="entry name" value="GTPASE ERA"/>
    <property type="match status" value="1"/>
</dbReference>
<feature type="region of interest" description="G3" evidence="8">
    <location>
        <begin position="71"/>
        <end position="74"/>
    </location>
</feature>
<evidence type="ECO:0000256" key="3">
    <source>
        <dbReference type="ARBA" id="ARBA00022517"/>
    </source>
</evidence>
<dbReference type="InterPro" id="IPR027417">
    <property type="entry name" value="P-loop_NTPase"/>
</dbReference>
<dbReference type="GO" id="GO:0005829">
    <property type="term" value="C:cytosol"/>
    <property type="evidence" value="ECO:0007669"/>
    <property type="project" value="TreeGrafter"/>
</dbReference>
<evidence type="ECO:0000313" key="12">
    <source>
        <dbReference type="EMBL" id="HIW10315.1"/>
    </source>
</evidence>
<dbReference type="CDD" id="cd04163">
    <property type="entry name" value="Era"/>
    <property type="match status" value="1"/>
</dbReference>
<evidence type="ECO:0000313" key="13">
    <source>
        <dbReference type="Proteomes" id="UP000823926"/>
    </source>
</evidence>
<dbReference type="PRINTS" id="PR00449">
    <property type="entry name" value="RASTRNSFRMNG"/>
</dbReference>
<reference evidence="12" key="1">
    <citation type="journal article" date="2021" name="PeerJ">
        <title>Extensive microbial diversity within the chicken gut microbiome revealed by metagenomics and culture.</title>
        <authorList>
            <person name="Gilroy R."/>
            <person name="Ravi A."/>
            <person name="Getino M."/>
            <person name="Pursley I."/>
            <person name="Horton D.L."/>
            <person name="Alikhan N.F."/>
            <person name="Baker D."/>
            <person name="Gharbi K."/>
            <person name="Hall N."/>
            <person name="Watson M."/>
            <person name="Adriaenssens E.M."/>
            <person name="Foster-Nyarko E."/>
            <person name="Jarju S."/>
            <person name="Secka A."/>
            <person name="Antonio M."/>
            <person name="Oren A."/>
            <person name="Chaudhuri R.R."/>
            <person name="La Ragione R."/>
            <person name="Hildebrand F."/>
            <person name="Pallen M.J."/>
        </authorList>
    </citation>
    <scope>NUCLEOTIDE SEQUENCE</scope>
    <source>
        <strain evidence="12">ChiBcec15-1070</strain>
    </source>
</reference>
<feature type="binding site" evidence="7">
    <location>
        <begin position="71"/>
        <end position="75"/>
    </location>
    <ligand>
        <name>GTP</name>
        <dbReference type="ChEBI" id="CHEBI:37565"/>
    </ligand>
</feature>
<feature type="region of interest" description="G2" evidence="8">
    <location>
        <begin position="50"/>
        <end position="54"/>
    </location>
</feature>
<evidence type="ECO:0000259" key="10">
    <source>
        <dbReference type="PROSITE" id="PS50823"/>
    </source>
</evidence>
<dbReference type="Gene3D" id="3.40.50.300">
    <property type="entry name" value="P-loop containing nucleotide triphosphate hydrolases"/>
    <property type="match status" value="1"/>
</dbReference>
<dbReference type="Pfam" id="PF01926">
    <property type="entry name" value="MMR_HSR1"/>
    <property type="match status" value="1"/>
</dbReference>
<evidence type="ECO:0000256" key="4">
    <source>
        <dbReference type="ARBA" id="ARBA00022741"/>
    </source>
</evidence>
<keyword evidence="7" id="KW-0699">rRNA-binding</keyword>
<keyword evidence="3 7" id="KW-0690">Ribosome biogenesis</keyword>
<dbReference type="EMBL" id="DXHL01000012">
    <property type="protein sequence ID" value="HIW10315.1"/>
    <property type="molecule type" value="Genomic_DNA"/>
</dbReference>
<accession>A0A9D1QBH1</accession>
<proteinExistence type="inferred from homology"/>
<feature type="region of interest" description="G4" evidence="8">
    <location>
        <begin position="136"/>
        <end position="139"/>
    </location>
</feature>
<dbReference type="InterPro" id="IPR004044">
    <property type="entry name" value="KH_dom_type_2"/>
</dbReference>
<comment type="function">
    <text evidence="7">An essential GTPase that binds both GDP and GTP, with rapid nucleotide exchange. Plays a role in 16S rRNA processing and 30S ribosomal subunit biogenesis and possibly also in cell cycle regulation and energy metabolism.</text>
</comment>
<feature type="domain" description="KH type-2" evidence="10">
    <location>
        <begin position="217"/>
        <end position="293"/>
    </location>
</feature>
<dbReference type="PROSITE" id="PS51713">
    <property type="entry name" value="G_ERA"/>
    <property type="match status" value="1"/>
</dbReference>
<dbReference type="Proteomes" id="UP000823926">
    <property type="component" value="Unassembled WGS sequence"/>
</dbReference>
<dbReference type="AlphaFoldDB" id="A0A9D1QBH1"/>
<dbReference type="InterPro" id="IPR009019">
    <property type="entry name" value="KH_sf_prok-type"/>
</dbReference>
<reference evidence="12" key="2">
    <citation type="submission" date="2021-04" db="EMBL/GenBank/DDBJ databases">
        <authorList>
            <person name="Gilroy R."/>
        </authorList>
    </citation>
    <scope>NUCLEOTIDE SEQUENCE</scope>
    <source>
        <strain evidence="12">ChiBcec15-1070</strain>
    </source>
</reference>
<evidence type="ECO:0000256" key="9">
    <source>
        <dbReference type="RuleBase" id="RU003761"/>
    </source>
</evidence>
<evidence type="ECO:0000256" key="8">
    <source>
        <dbReference type="PROSITE-ProRule" id="PRU01050"/>
    </source>
</evidence>
<feature type="domain" description="Era-type G" evidence="11">
    <location>
        <begin position="16"/>
        <end position="186"/>
    </location>
</feature>
<dbReference type="PANTHER" id="PTHR42698:SF1">
    <property type="entry name" value="GTPASE ERA, MITOCHONDRIAL"/>
    <property type="match status" value="1"/>
</dbReference>
<organism evidence="12 13">
    <name type="scientific">Candidatus Rikenella faecigallinarum</name>
    <dbReference type="NCBI Taxonomy" id="2838745"/>
    <lineage>
        <taxon>Bacteria</taxon>
        <taxon>Pseudomonadati</taxon>
        <taxon>Bacteroidota</taxon>
        <taxon>Bacteroidia</taxon>
        <taxon>Bacteroidales</taxon>
        <taxon>Rikenellaceae</taxon>
        <taxon>Rikenella</taxon>
    </lineage>
</organism>
<evidence type="ECO:0000256" key="6">
    <source>
        <dbReference type="ARBA" id="ARBA00023134"/>
    </source>
</evidence>
<dbReference type="NCBIfam" id="TIGR00231">
    <property type="entry name" value="small_GTP"/>
    <property type="match status" value="1"/>
</dbReference>
<dbReference type="SUPFAM" id="SSF54814">
    <property type="entry name" value="Prokaryotic type KH domain (KH-domain type II)"/>
    <property type="match status" value="1"/>
</dbReference>
<dbReference type="NCBIfam" id="NF000908">
    <property type="entry name" value="PRK00089.1"/>
    <property type="match status" value="1"/>
</dbReference>
<keyword evidence="5 7" id="KW-0694">RNA-binding</keyword>
<keyword evidence="6 7" id="KW-0342">GTP-binding</keyword>
<comment type="subcellular location">
    <subcellularLocation>
        <location evidence="7">Cytoplasm</location>
    </subcellularLocation>
    <subcellularLocation>
        <location evidence="7">Cell membrane</location>
        <topology evidence="7">Peripheral membrane protein</topology>
    </subcellularLocation>
</comment>
<dbReference type="CDD" id="cd22534">
    <property type="entry name" value="KH-II_Era"/>
    <property type="match status" value="1"/>
</dbReference>
<dbReference type="PROSITE" id="PS50823">
    <property type="entry name" value="KH_TYPE_2"/>
    <property type="match status" value="1"/>
</dbReference>
<feature type="region of interest" description="G5" evidence="8">
    <location>
        <begin position="165"/>
        <end position="167"/>
    </location>
</feature>
<dbReference type="NCBIfam" id="TIGR00436">
    <property type="entry name" value="era"/>
    <property type="match status" value="1"/>
</dbReference>
<dbReference type="Pfam" id="PF07650">
    <property type="entry name" value="KH_2"/>
    <property type="match status" value="1"/>
</dbReference>
<protein>
    <recommendedName>
        <fullName evidence="2 7">GTPase Era</fullName>
    </recommendedName>
</protein>
<keyword evidence="7" id="KW-1003">Cell membrane</keyword>
<dbReference type="GO" id="GO:0005525">
    <property type="term" value="F:GTP binding"/>
    <property type="evidence" value="ECO:0007669"/>
    <property type="project" value="UniProtKB-UniRule"/>
</dbReference>
<dbReference type="GO" id="GO:0000028">
    <property type="term" value="P:ribosomal small subunit assembly"/>
    <property type="evidence" value="ECO:0007669"/>
    <property type="project" value="TreeGrafter"/>
</dbReference>
<sequence>MTDHSSAVQPAETSHKAGFVNIIGNPNVGKSTLMNRLVGERLSIITAKAQTTRHRIMGIVSGPDFQIVYSDTPGVLKPKYKLQESMLNFSTGALGDADVLVYVTDTVEQPDKNNEFLSKVQAMAAENGTPVLVVVNKIDLTTPEKLEELVAWWHSEIPSAEIIPVSAREGFNVEPVMRRIVALLPEGPAYYPKDTLTDKSLRFFASEIIREKILLNYDKEIPYSTEVAIEAYQETPSMDRISAVIYVARQSQKGIIIGHGGAKLKRVGMQARKDLEAFLDKKVYLEIFVKVAEDWRNSERALRQFGYNND</sequence>
<comment type="subunit">
    <text evidence="7">Monomer.</text>
</comment>
<evidence type="ECO:0000256" key="2">
    <source>
        <dbReference type="ARBA" id="ARBA00020484"/>
    </source>
</evidence>
<feature type="region of interest" description="G1" evidence="8">
    <location>
        <begin position="24"/>
        <end position="31"/>
    </location>
</feature>
<evidence type="ECO:0000256" key="7">
    <source>
        <dbReference type="HAMAP-Rule" id="MF_00367"/>
    </source>
</evidence>
<dbReference type="GO" id="GO:0005886">
    <property type="term" value="C:plasma membrane"/>
    <property type="evidence" value="ECO:0007669"/>
    <property type="project" value="UniProtKB-SubCell"/>
</dbReference>
<dbReference type="GO" id="GO:0070181">
    <property type="term" value="F:small ribosomal subunit rRNA binding"/>
    <property type="evidence" value="ECO:0007669"/>
    <property type="project" value="UniProtKB-UniRule"/>
</dbReference>
<dbReference type="HAMAP" id="MF_00367">
    <property type="entry name" value="GTPase_Era"/>
    <property type="match status" value="1"/>
</dbReference>
<keyword evidence="7" id="KW-0472">Membrane</keyword>
<dbReference type="GO" id="GO:0003924">
    <property type="term" value="F:GTPase activity"/>
    <property type="evidence" value="ECO:0007669"/>
    <property type="project" value="UniProtKB-UniRule"/>
</dbReference>
<dbReference type="InterPro" id="IPR005225">
    <property type="entry name" value="Small_GTP-bd"/>
</dbReference>
<evidence type="ECO:0000256" key="5">
    <source>
        <dbReference type="ARBA" id="ARBA00022884"/>
    </source>
</evidence>
<comment type="caution">
    <text evidence="12">The sequence shown here is derived from an EMBL/GenBank/DDBJ whole genome shotgun (WGS) entry which is preliminary data.</text>
</comment>
<gene>
    <name evidence="7 12" type="primary">era</name>
    <name evidence="12" type="ORF">H9888_02325</name>
</gene>
<comment type="similarity">
    <text evidence="1 7 8 9">Belongs to the TRAFAC class TrmE-Era-EngA-EngB-Septin-like GTPase superfamily. Era GTPase family.</text>
</comment>
<dbReference type="Gene3D" id="3.30.300.20">
    <property type="match status" value="1"/>
</dbReference>
<dbReference type="FunFam" id="3.30.300.20:FF:000003">
    <property type="entry name" value="GTPase Era"/>
    <property type="match status" value="1"/>
</dbReference>
<dbReference type="InterPro" id="IPR005662">
    <property type="entry name" value="GTPase_Era-like"/>
</dbReference>
<keyword evidence="7" id="KW-0963">Cytoplasm</keyword>
<dbReference type="InterPro" id="IPR030388">
    <property type="entry name" value="G_ERA_dom"/>
</dbReference>